<evidence type="ECO:0000313" key="3">
    <source>
        <dbReference type="EMBL" id="MFC3688074.1"/>
    </source>
</evidence>
<accession>A0ABV7WE09</accession>
<dbReference type="GO" id="GO:0016787">
    <property type="term" value="F:hydrolase activity"/>
    <property type="evidence" value="ECO:0007669"/>
    <property type="project" value="UniProtKB-KW"/>
</dbReference>
<gene>
    <name evidence="3" type="ORF">ACFOLH_06945</name>
</gene>
<dbReference type="SUPFAM" id="SSF52266">
    <property type="entry name" value="SGNH hydrolase"/>
    <property type="match status" value="1"/>
</dbReference>
<protein>
    <submittedName>
        <fullName evidence="3">SGNH/GDSL hydrolase family protein</fullName>
        <ecNumber evidence="3">3.1.-.-</ecNumber>
    </submittedName>
</protein>
<sequence>MAGGADVTGAGGAGGVRLVCLGDSFTEGMSDELRPDGHHRGWADRVAAALARRAADGSDREGGGRGVSDQDGAGDGGVLYANLAVRGKLLDQVVADQVPVALALAPTLLTFHAGPNDVLRRGTDLPGLQRRYDAAVGRLGASGARVLLFTSIGRAGGTGALARSLAARFARFNAGVRDTAARHGALLVDLEPVTVLTDRRVWHTDRLHLAPSGHARVAAAVLERLGVDDPALLGGPPGWWQEPLPPAPATVRRAELAADVAWLRGDALPWVGRRLRGVSSGDGRDPKDPVLRPVALPPAGQVSASPE</sequence>
<reference evidence="4" key="1">
    <citation type="journal article" date="2019" name="Int. J. Syst. Evol. Microbiol.">
        <title>The Global Catalogue of Microorganisms (GCM) 10K type strain sequencing project: providing services to taxonomists for standard genome sequencing and annotation.</title>
        <authorList>
            <consortium name="The Broad Institute Genomics Platform"/>
            <consortium name="The Broad Institute Genome Sequencing Center for Infectious Disease"/>
            <person name="Wu L."/>
            <person name="Ma J."/>
        </authorList>
    </citation>
    <scope>NUCLEOTIDE SEQUENCE [LARGE SCALE GENOMIC DNA]</scope>
    <source>
        <strain evidence="4">NCAIM B.02333</strain>
    </source>
</reference>
<proteinExistence type="predicted"/>
<dbReference type="PANTHER" id="PTHR43784">
    <property type="entry name" value="GDSL-LIKE LIPASE/ACYLHYDROLASE, PUTATIVE (AFU_ORTHOLOGUE AFUA_2G00820)-RELATED"/>
    <property type="match status" value="1"/>
</dbReference>
<name>A0ABV7WE09_9MICO</name>
<feature type="region of interest" description="Disordered" evidence="1">
    <location>
        <begin position="277"/>
        <end position="307"/>
    </location>
</feature>
<dbReference type="Proteomes" id="UP001595685">
    <property type="component" value="Unassembled WGS sequence"/>
</dbReference>
<organism evidence="3 4">
    <name type="scientific">Aquipuribacter hungaricus</name>
    <dbReference type="NCBI Taxonomy" id="545624"/>
    <lineage>
        <taxon>Bacteria</taxon>
        <taxon>Bacillati</taxon>
        <taxon>Actinomycetota</taxon>
        <taxon>Actinomycetes</taxon>
        <taxon>Micrococcales</taxon>
        <taxon>Intrasporangiaceae</taxon>
        <taxon>Aquipuribacter</taxon>
    </lineage>
</organism>
<feature type="domain" description="SGNH hydrolase-type esterase" evidence="2">
    <location>
        <begin position="20"/>
        <end position="216"/>
    </location>
</feature>
<evidence type="ECO:0000313" key="4">
    <source>
        <dbReference type="Proteomes" id="UP001595685"/>
    </source>
</evidence>
<dbReference type="InterPro" id="IPR036514">
    <property type="entry name" value="SGNH_hydro_sf"/>
</dbReference>
<dbReference type="RefSeq" id="WP_340291674.1">
    <property type="nucleotide sequence ID" value="NZ_JBBEOI010000046.1"/>
</dbReference>
<dbReference type="EMBL" id="JBHRWW010000003">
    <property type="protein sequence ID" value="MFC3688074.1"/>
    <property type="molecule type" value="Genomic_DNA"/>
</dbReference>
<keyword evidence="4" id="KW-1185">Reference proteome</keyword>
<dbReference type="InterPro" id="IPR053140">
    <property type="entry name" value="GDSL_Rv0518-like"/>
</dbReference>
<dbReference type="Gene3D" id="3.40.50.1110">
    <property type="entry name" value="SGNH hydrolase"/>
    <property type="match status" value="1"/>
</dbReference>
<evidence type="ECO:0000256" key="1">
    <source>
        <dbReference type="SAM" id="MobiDB-lite"/>
    </source>
</evidence>
<dbReference type="EC" id="3.1.-.-" evidence="3"/>
<dbReference type="CDD" id="cd01832">
    <property type="entry name" value="SGNH_hydrolase_like_1"/>
    <property type="match status" value="1"/>
</dbReference>
<dbReference type="Pfam" id="PF13472">
    <property type="entry name" value="Lipase_GDSL_2"/>
    <property type="match status" value="1"/>
</dbReference>
<dbReference type="InterPro" id="IPR013830">
    <property type="entry name" value="SGNH_hydro"/>
</dbReference>
<comment type="caution">
    <text evidence="3">The sequence shown here is derived from an EMBL/GenBank/DDBJ whole genome shotgun (WGS) entry which is preliminary data.</text>
</comment>
<dbReference type="PANTHER" id="PTHR43784:SF2">
    <property type="entry name" value="GDSL-LIKE LIPASE_ACYLHYDROLASE, PUTATIVE (AFU_ORTHOLOGUE AFUA_2G00820)-RELATED"/>
    <property type="match status" value="1"/>
</dbReference>
<keyword evidence="3" id="KW-0378">Hydrolase</keyword>
<evidence type="ECO:0000259" key="2">
    <source>
        <dbReference type="Pfam" id="PF13472"/>
    </source>
</evidence>